<dbReference type="GO" id="GO:0003924">
    <property type="term" value="F:GTPase activity"/>
    <property type="evidence" value="ECO:0007669"/>
    <property type="project" value="InterPro"/>
</dbReference>
<keyword evidence="5 13" id="KW-0547">Nucleotide-binding</keyword>
<organism evidence="17 18">
    <name type="scientific">Linderina pennispora</name>
    <dbReference type="NCBI Taxonomy" id="61395"/>
    <lineage>
        <taxon>Eukaryota</taxon>
        <taxon>Fungi</taxon>
        <taxon>Fungi incertae sedis</taxon>
        <taxon>Zoopagomycota</taxon>
        <taxon>Kickxellomycotina</taxon>
        <taxon>Kickxellomycetes</taxon>
        <taxon>Kickxellales</taxon>
        <taxon>Kickxellaceae</taxon>
        <taxon>Linderina</taxon>
    </lineage>
</organism>
<keyword evidence="6" id="KW-0931">ER-Golgi transport</keyword>
<protein>
    <recommendedName>
        <fullName evidence="12">ADP-ribosylation factor</fullName>
    </recommendedName>
</protein>
<dbReference type="SMART" id="SM00177">
    <property type="entry name" value="ARF"/>
    <property type="match status" value="1"/>
</dbReference>
<keyword evidence="16" id="KW-0175">Coiled coil</keyword>
<dbReference type="EMBL" id="MCFD01000002">
    <property type="protein sequence ID" value="ORX73105.1"/>
    <property type="molecule type" value="Genomic_DNA"/>
</dbReference>
<evidence type="ECO:0000256" key="8">
    <source>
        <dbReference type="ARBA" id="ARBA00023034"/>
    </source>
</evidence>
<dbReference type="Proteomes" id="UP000193922">
    <property type="component" value="Unassembled WGS sequence"/>
</dbReference>
<dbReference type="RefSeq" id="XP_040746445.1">
    <property type="nucleotide sequence ID" value="XM_040886578.1"/>
</dbReference>
<keyword evidence="3" id="KW-0813">Transport</keyword>
<keyword evidence="14" id="KW-0479">Metal-binding</keyword>
<keyword evidence="14" id="KW-0460">Magnesium</keyword>
<keyword evidence="7" id="KW-0653">Protein transport</keyword>
<comment type="subcellular location">
    <subcellularLocation>
        <location evidence="1">Golgi apparatus</location>
    </subcellularLocation>
</comment>
<sequence>MGKTLSTLMPEPAGNTKVRVLMLGLDAPGKTSILYRLLTGRFCTTCATIGYNTETVPYNNMQFELCDVGGAHGARRLWYHYFGDMLGVIFVIDSNDRERMSEARDELRRLMNEDVFYERDIPVLVLANKQDLPNAMTQDEVAEKLGLYSERHIRWTVMPSCAKTGEGLFEGLNWLCESIKVRRRS</sequence>
<evidence type="ECO:0000256" key="12">
    <source>
        <dbReference type="ARBA" id="ARBA00070396"/>
    </source>
</evidence>
<dbReference type="InterPro" id="IPR027417">
    <property type="entry name" value="P-loop_NTPase"/>
</dbReference>
<feature type="binding site" evidence="14">
    <location>
        <position position="31"/>
    </location>
    <ligand>
        <name>Mg(2+)</name>
        <dbReference type="ChEBI" id="CHEBI:18420"/>
    </ligand>
</feature>
<dbReference type="Pfam" id="PF00025">
    <property type="entry name" value="Arf"/>
    <property type="match status" value="1"/>
</dbReference>
<keyword evidence="9 13" id="KW-0342">GTP-binding</keyword>
<feature type="binding site" evidence="14">
    <location>
        <position position="48"/>
    </location>
    <ligand>
        <name>Mg(2+)</name>
        <dbReference type="ChEBI" id="CHEBI:18420"/>
    </ligand>
</feature>
<dbReference type="GO" id="GO:0005525">
    <property type="term" value="F:GTP binding"/>
    <property type="evidence" value="ECO:0007669"/>
    <property type="project" value="UniProtKB-KW"/>
</dbReference>
<dbReference type="SUPFAM" id="SSF52540">
    <property type="entry name" value="P-loop containing nucleoside triphosphate hydrolases"/>
    <property type="match status" value="1"/>
</dbReference>
<dbReference type="FunFam" id="3.40.50.300:FF:003500">
    <property type="entry name" value="ADP-ribosylation factor 1"/>
    <property type="match status" value="1"/>
</dbReference>
<evidence type="ECO:0000256" key="11">
    <source>
        <dbReference type="ARBA" id="ARBA00053326"/>
    </source>
</evidence>
<evidence type="ECO:0000256" key="2">
    <source>
        <dbReference type="ARBA" id="ARBA00010290"/>
    </source>
</evidence>
<evidence type="ECO:0000256" key="3">
    <source>
        <dbReference type="ARBA" id="ARBA00022448"/>
    </source>
</evidence>
<reference evidence="17 18" key="1">
    <citation type="submission" date="2016-07" db="EMBL/GenBank/DDBJ databases">
        <title>Pervasive Adenine N6-methylation of Active Genes in Fungi.</title>
        <authorList>
            <consortium name="DOE Joint Genome Institute"/>
            <person name="Mondo S.J."/>
            <person name="Dannebaum R.O."/>
            <person name="Kuo R.C."/>
            <person name="Labutti K."/>
            <person name="Haridas S."/>
            <person name="Kuo A."/>
            <person name="Salamov A."/>
            <person name="Ahrendt S.R."/>
            <person name="Lipzen A."/>
            <person name="Sullivan W."/>
            <person name="Andreopoulos W.B."/>
            <person name="Clum A."/>
            <person name="Lindquist E."/>
            <person name="Daum C."/>
            <person name="Ramamoorthy G.K."/>
            <person name="Gryganskyi A."/>
            <person name="Culley D."/>
            <person name="Magnuson J.K."/>
            <person name="James T.Y."/>
            <person name="O'Malley M.A."/>
            <person name="Stajich J.E."/>
            <person name="Spatafora J.W."/>
            <person name="Visel A."/>
            <person name="Grigoriev I.V."/>
        </authorList>
    </citation>
    <scope>NUCLEOTIDE SEQUENCE [LARGE SCALE GENOMIC DNA]</scope>
    <source>
        <strain evidence="17 18">ATCC 12442</strain>
    </source>
</reference>
<keyword evidence="10" id="KW-0449">Lipoprotein</keyword>
<dbReference type="GeneID" id="63803226"/>
<dbReference type="AlphaFoldDB" id="A0A1Y1WIB5"/>
<dbReference type="SMART" id="SM00178">
    <property type="entry name" value="SAR"/>
    <property type="match status" value="1"/>
</dbReference>
<evidence type="ECO:0000313" key="18">
    <source>
        <dbReference type="Proteomes" id="UP000193922"/>
    </source>
</evidence>
<comment type="similarity">
    <text evidence="2 15">Belongs to the small GTPase superfamily. Arf family.</text>
</comment>
<comment type="function">
    <text evidence="11">GTP-binding protein involved in protein trafficking; may modulate vesicle budding and uncoating within the Golgi apparatus.</text>
</comment>
<dbReference type="PROSITE" id="PS51417">
    <property type="entry name" value="ARF"/>
    <property type="match status" value="1"/>
</dbReference>
<keyword evidence="4" id="KW-0519">Myristate</keyword>
<evidence type="ECO:0000256" key="6">
    <source>
        <dbReference type="ARBA" id="ARBA00022892"/>
    </source>
</evidence>
<evidence type="ECO:0000256" key="1">
    <source>
        <dbReference type="ARBA" id="ARBA00004555"/>
    </source>
</evidence>
<dbReference type="STRING" id="61395.A0A1Y1WIB5"/>
<evidence type="ECO:0000313" key="17">
    <source>
        <dbReference type="EMBL" id="ORX73105.1"/>
    </source>
</evidence>
<evidence type="ECO:0000256" key="9">
    <source>
        <dbReference type="ARBA" id="ARBA00023134"/>
    </source>
</evidence>
<name>A0A1Y1WIB5_9FUNG</name>
<dbReference type="GO" id="GO:0015031">
    <property type="term" value="P:protein transport"/>
    <property type="evidence" value="ECO:0007669"/>
    <property type="project" value="UniProtKB-KW"/>
</dbReference>
<evidence type="ECO:0000256" key="7">
    <source>
        <dbReference type="ARBA" id="ARBA00022927"/>
    </source>
</evidence>
<keyword evidence="18" id="KW-1185">Reference proteome</keyword>
<dbReference type="InterPro" id="IPR005225">
    <property type="entry name" value="Small_GTP-bd"/>
</dbReference>
<evidence type="ECO:0000256" key="15">
    <source>
        <dbReference type="RuleBase" id="RU003925"/>
    </source>
</evidence>
<feature type="binding site" evidence="13">
    <location>
        <begin position="24"/>
        <end position="31"/>
    </location>
    <ligand>
        <name>GTP</name>
        <dbReference type="ChEBI" id="CHEBI:37565"/>
    </ligand>
</feature>
<dbReference type="CDD" id="cd00878">
    <property type="entry name" value="Arf_Arl"/>
    <property type="match status" value="1"/>
</dbReference>
<dbReference type="PANTHER" id="PTHR11711">
    <property type="entry name" value="ADP RIBOSYLATION FACTOR-RELATED"/>
    <property type="match status" value="1"/>
</dbReference>
<dbReference type="Gene3D" id="3.40.50.300">
    <property type="entry name" value="P-loop containing nucleotide triphosphate hydrolases"/>
    <property type="match status" value="1"/>
</dbReference>
<feature type="coiled-coil region" evidence="16">
    <location>
        <begin position="93"/>
        <end position="120"/>
    </location>
</feature>
<evidence type="ECO:0000256" key="10">
    <source>
        <dbReference type="ARBA" id="ARBA00023288"/>
    </source>
</evidence>
<dbReference type="GO" id="GO:0005794">
    <property type="term" value="C:Golgi apparatus"/>
    <property type="evidence" value="ECO:0007669"/>
    <property type="project" value="UniProtKB-SubCell"/>
</dbReference>
<accession>A0A1Y1WIB5</accession>
<dbReference type="GO" id="GO:0016192">
    <property type="term" value="P:vesicle-mediated transport"/>
    <property type="evidence" value="ECO:0007669"/>
    <property type="project" value="UniProtKB-KW"/>
</dbReference>
<dbReference type="NCBIfam" id="TIGR00231">
    <property type="entry name" value="small_GTP"/>
    <property type="match status" value="1"/>
</dbReference>
<evidence type="ECO:0000256" key="4">
    <source>
        <dbReference type="ARBA" id="ARBA00022707"/>
    </source>
</evidence>
<gene>
    <name evidence="17" type="ORF">DL89DRAFT_265244</name>
</gene>
<keyword evidence="8" id="KW-0333">Golgi apparatus</keyword>
<dbReference type="PRINTS" id="PR00328">
    <property type="entry name" value="SAR1GTPBP"/>
</dbReference>
<feature type="binding site" evidence="13">
    <location>
        <begin position="128"/>
        <end position="131"/>
    </location>
    <ligand>
        <name>GTP</name>
        <dbReference type="ChEBI" id="CHEBI:37565"/>
    </ligand>
</feature>
<feature type="binding site" evidence="13">
    <location>
        <position position="70"/>
    </location>
    <ligand>
        <name>GTP</name>
        <dbReference type="ChEBI" id="CHEBI:37565"/>
    </ligand>
</feature>
<dbReference type="InterPro" id="IPR024156">
    <property type="entry name" value="Small_GTPase_ARF"/>
</dbReference>
<dbReference type="GO" id="GO:0046872">
    <property type="term" value="F:metal ion binding"/>
    <property type="evidence" value="ECO:0007669"/>
    <property type="project" value="UniProtKB-KW"/>
</dbReference>
<dbReference type="OrthoDB" id="2011769at2759"/>
<proteinExistence type="inferred from homology"/>
<evidence type="ECO:0000256" key="14">
    <source>
        <dbReference type="PIRSR" id="PIRSR606689-2"/>
    </source>
</evidence>
<comment type="caution">
    <text evidence="17">The sequence shown here is derived from an EMBL/GenBank/DDBJ whole genome shotgun (WGS) entry which is preliminary data.</text>
</comment>
<dbReference type="InterPro" id="IPR006689">
    <property type="entry name" value="Small_GTPase_ARF/SAR"/>
</dbReference>
<evidence type="ECO:0000256" key="13">
    <source>
        <dbReference type="PIRSR" id="PIRSR606689-1"/>
    </source>
</evidence>
<evidence type="ECO:0000256" key="16">
    <source>
        <dbReference type="SAM" id="Coils"/>
    </source>
</evidence>
<evidence type="ECO:0000256" key="5">
    <source>
        <dbReference type="ARBA" id="ARBA00022741"/>
    </source>
</evidence>